<keyword evidence="1" id="KW-0472">Membrane</keyword>
<reference evidence="2" key="3">
    <citation type="submission" date="2018-07" db="EMBL/GenBank/DDBJ databases">
        <title>WGS assembly of Glycine max.</title>
        <authorList>
            <person name="Schmutz J."/>
            <person name="Cannon S."/>
            <person name="Schlueter J."/>
            <person name="Ma J."/>
            <person name="Mitros T."/>
            <person name="Nelson W."/>
            <person name="Hyten D."/>
            <person name="Song Q."/>
            <person name="Thelen J."/>
            <person name="Cheng J."/>
            <person name="Xu D."/>
            <person name="Hellsten U."/>
            <person name="May G."/>
            <person name="Yu Y."/>
            <person name="Sakurai T."/>
            <person name="Umezawa T."/>
            <person name="Bhattacharyya M."/>
            <person name="Sandhu D."/>
            <person name="Valliyodan B."/>
            <person name="Lindquist E."/>
            <person name="Peto M."/>
            <person name="Grant D."/>
            <person name="Shu S."/>
            <person name="Goodstein D."/>
            <person name="Barry K."/>
            <person name="Futrell-Griggs M."/>
            <person name="Abernathy B."/>
            <person name="Du J."/>
            <person name="Tian Z."/>
            <person name="Zhu L."/>
            <person name="Gill N."/>
            <person name="Joshi T."/>
            <person name="Libault M."/>
            <person name="Sethuraman A."/>
            <person name="Zhang X."/>
            <person name="Shinozaki K."/>
            <person name="Nguyen H."/>
            <person name="Wing R."/>
            <person name="Cregan P."/>
            <person name="Specht J."/>
            <person name="Grimwood J."/>
            <person name="Rokhsar D."/>
            <person name="Stacey G."/>
            <person name="Shoemaker R."/>
            <person name="Jackson S."/>
        </authorList>
    </citation>
    <scope>NUCLEOTIDE SEQUENCE</scope>
    <source>
        <tissue evidence="2">Callus</tissue>
    </source>
</reference>
<organism evidence="2">
    <name type="scientific">Glycine max</name>
    <name type="common">Soybean</name>
    <name type="synonym">Glycine hispida</name>
    <dbReference type="NCBI Taxonomy" id="3847"/>
    <lineage>
        <taxon>Eukaryota</taxon>
        <taxon>Viridiplantae</taxon>
        <taxon>Streptophyta</taxon>
        <taxon>Embryophyta</taxon>
        <taxon>Tracheophyta</taxon>
        <taxon>Spermatophyta</taxon>
        <taxon>Magnoliopsida</taxon>
        <taxon>eudicotyledons</taxon>
        <taxon>Gunneridae</taxon>
        <taxon>Pentapetalae</taxon>
        <taxon>rosids</taxon>
        <taxon>fabids</taxon>
        <taxon>Fabales</taxon>
        <taxon>Fabaceae</taxon>
        <taxon>Papilionoideae</taxon>
        <taxon>50 kb inversion clade</taxon>
        <taxon>NPAAA clade</taxon>
        <taxon>indigoferoid/millettioid clade</taxon>
        <taxon>Phaseoleae</taxon>
        <taxon>Glycine</taxon>
        <taxon>Glycine subgen. Soja</taxon>
    </lineage>
</organism>
<dbReference type="AlphaFoldDB" id="A0A0R0J520"/>
<reference evidence="3" key="2">
    <citation type="submission" date="2018-02" db="UniProtKB">
        <authorList>
            <consortium name="EnsemblPlants"/>
        </authorList>
    </citation>
    <scope>IDENTIFICATION</scope>
    <source>
        <strain evidence="3">Williams 82</strain>
    </source>
</reference>
<keyword evidence="1" id="KW-0812">Transmembrane</keyword>
<evidence type="ECO:0000313" key="4">
    <source>
        <dbReference type="Proteomes" id="UP000008827"/>
    </source>
</evidence>
<proteinExistence type="predicted"/>
<dbReference type="InParanoid" id="A0A0R0J520"/>
<sequence>MIGRICRKSPPKTITLPPKILLSFELFPLWILQVESSKTGTGILNFECAVLPPGNNREVMLLEATIITILLSALSELASVFQMYVFPVPPYP</sequence>
<evidence type="ECO:0000313" key="2">
    <source>
        <dbReference type="EMBL" id="KRH49606.1"/>
    </source>
</evidence>
<protein>
    <submittedName>
        <fullName evidence="2 3">Uncharacterized protein</fullName>
    </submittedName>
</protein>
<reference evidence="2 3" key="1">
    <citation type="journal article" date="2010" name="Nature">
        <title>Genome sequence of the palaeopolyploid soybean.</title>
        <authorList>
            <person name="Schmutz J."/>
            <person name="Cannon S.B."/>
            <person name="Schlueter J."/>
            <person name="Ma J."/>
            <person name="Mitros T."/>
            <person name="Nelson W."/>
            <person name="Hyten D.L."/>
            <person name="Song Q."/>
            <person name="Thelen J.J."/>
            <person name="Cheng J."/>
            <person name="Xu D."/>
            <person name="Hellsten U."/>
            <person name="May G.D."/>
            <person name="Yu Y."/>
            <person name="Sakurai T."/>
            <person name="Umezawa T."/>
            <person name="Bhattacharyya M.K."/>
            <person name="Sandhu D."/>
            <person name="Valliyodan B."/>
            <person name="Lindquist E."/>
            <person name="Peto M."/>
            <person name="Grant D."/>
            <person name="Shu S."/>
            <person name="Goodstein D."/>
            <person name="Barry K."/>
            <person name="Futrell-Griggs M."/>
            <person name="Abernathy B."/>
            <person name="Du J."/>
            <person name="Tian Z."/>
            <person name="Zhu L."/>
            <person name="Gill N."/>
            <person name="Joshi T."/>
            <person name="Libault M."/>
            <person name="Sethuraman A."/>
            <person name="Zhang X.-C."/>
            <person name="Shinozaki K."/>
            <person name="Nguyen H.T."/>
            <person name="Wing R.A."/>
            <person name="Cregan P."/>
            <person name="Specht J."/>
            <person name="Grimwood J."/>
            <person name="Rokhsar D."/>
            <person name="Stacey G."/>
            <person name="Shoemaker R.C."/>
            <person name="Jackson S.A."/>
        </authorList>
    </citation>
    <scope>NUCLEOTIDE SEQUENCE</scope>
    <source>
        <strain evidence="3">cv. Williams 82</strain>
        <tissue evidence="2">Callus</tissue>
    </source>
</reference>
<dbReference type="EMBL" id="CM000840">
    <property type="protein sequence ID" value="KRH49606.1"/>
    <property type="molecule type" value="Genomic_DNA"/>
</dbReference>
<dbReference type="EnsemblPlants" id="KRH49606">
    <property type="protein sequence ID" value="KRH49606"/>
    <property type="gene ID" value="GLYMA_07G167400"/>
</dbReference>
<evidence type="ECO:0000256" key="1">
    <source>
        <dbReference type="SAM" id="Phobius"/>
    </source>
</evidence>
<gene>
    <name evidence="2" type="ORF">GLYMA_07G167400</name>
</gene>
<dbReference type="Proteomes" id="UP000008827">
    <property type="component" value="Chromosome 7"/>
</dbReference>
<feature type="transmembrane region" description="Helical" evidence="1">
    <location>
        <begin position="61"/>
        <end position="86"/>
    </location>
</feature>
<keyword evidence="4" id="KW-1185">Reference proteome</keyword>
<keyword evidence="1" id="KW-1133">Transmembrane helix</keyword>
<dbReference type="Gramene" id="KRH49606">
    <property type="protein sequence ID" value="KRH49606"/>
    <property type="gene ID" value="GLYMA_07G167400"/>
</dbReference>
<evidence type="ECO:0000313" key="3">
    <source>
        <dbReference type="EnsemblPlants" id="KRH49606"/>
    </source>
</evidence>
<accession>A0A0R0J520</accession>
<name>A0A0R0J520_SOYBN</name>